<dbReference type="GO" id="GO:0019005">
    <property type="term" value="C:SCF ubiquitin ligase complex"/>
    <property type="evidence" value="ECO:0007669"/>
    <property type="project" value="TreeGrafter"/>
</dbReference>
<dbReference type="Gene3D" id="3.80.10.10">
    <property type="entry name" value="Ribonuclease Inhibitor"/>
    <property type="match status" value="1"/>
</dbReference>
<dbReference type="PANTHER" id="PTHR13318:SF190">
    <property type="entry name" value="PARTNER OF PAIRED, ISOFORM B"/>
    <property type="match status" value="1"/>
</dbReference>
<dbReference type="Gene3D" id="1.20.1280.50">
    <property type="match status" value="1"/>
</dbReference>
<evidence type="ECO:0000313" key="2">
    <source>
        <dbReference type="EMBL" id="ORY93490.1"/>
    </source>
</evidence>
<evidence type="ECO:0000259" key="1">
    <source>
        <dbReference type="PROSITE" id="PS50181"/>
    </source>
</evidence>
<accession>A0A1X2H6A3</accession>
<gene>
    <name evidence="2" type="ORF">BCR43DRAFT_497021</name>
</gene>
<dbReference type="OrthoDB" id="10257471at2759"/>
<dbReference type="CDD" id="cd22143">
    <property type="entry name" value="F-box_ScMDM30-like"/>
    <property type="match status" value="1"/>
</dbReference>
<sequence>MQFEHLPPEILGLVLYFLPQTDLYQCTLVDKRFRSHATPSLWRAPDFKENGRVNLFLQCLSCNGSTTAKHGHHVRHLVMDSLLSDDELLAMLPHLPQLEVLELTHAQLLSDTSVIQVSKYCPDLQQLLLHGAAITYRSAHYLGRCQRLKSLTLRDCEHLSPLTLLPFADCPLEYLDLTGNAWVNATDTARDLRAFEHLKHLDLICCNNAFMRMNDFLERLLWDADAGQAVLPHLTCFAIDGRKQQPTDPAVYRFIELHPRLTELTLMACEITDISIHAMAHHLRDLVFLDISFCEEVTAPCIRHLIYRCPHLQMIGLKGCNVSKPDFPELIHPIDPTERLDPNTVIRLPLQDLMLDRLDQVDIDTVRSRRGEQPWEDMPLTAELDIVEEADDHNGMAIDDPLPDGYAAIQYSIQNDII</sequence>
<dbReference type="AlphaFoldDB" id="A0A1X2H6A3"/>
<dbReference type="Proteomes" id="UP000242180">
    <property type="component" value="Unassembled WGS sequence"/>
</dbReference>
<comment type="caution">
    <text evidence="2">The sequence shown here is derived from an EMBL/GenBank/DDBJ whole genome shotgun (WGS) entry which is preliminary data.</text>
</comment>
<protein>
    <recommendedName>
        <fullName evidence="1">F-box domain-containing protein</fullName>
    </recommendedName>
</protein>
<keyword evidence="3" id="KW-1185">Reference proteome</keyword>
<dbReference type="PROSITE" id="PS50181">
    <property type="entry name" value="FBOX"/>
    <property type="match status" value="1"/>
</dbReference>
<dbReference type="SUPFAM" id="SSF81383">
    <property type="entry name" value="F-box domain"/>
    <property type="match status" value="1"/>
</dbReference>
<dbReference type="STRING" id="13706.A0A1X2H6A3"/>
<dbReference type="InterPro" id="IPR001810">
    <property type="entry name" value="F-box_dom"/>
</dbReference>
<dbReference type="EMBL" id="MCGN01000009">
    <property type="protein sequence ID" value="ORY93490.1"/>
    <property type="molecule type" value="Genomic_DNA"/>
</dbReference>
<evidence type="ECO:0000313" key="3">
    <source>
        <dbReference type="Proteomes" id="UP000242180"/>
    </source>
</evidence>
<dbReference type="SMART" id="SM00367">
    <property type="entry name" value="LRR_CC"/>
    <property type="match status" value="3"/>
</dbReference>
<dbReference type="GO" id="GO:0031146">
    <property type="term" value="P:SCF-dependent proteasomal ubiquitin-dependent protein catabolic process"/>
    <property type="evidence" value="ECO:0007669"/>
    <property type="project" value="TreeGrafter"/>
</dbReference>
<dbReference type="SUPFAM" id="SSF52047">
    <property type="entry name" value="RNI-like"/>
    <property type="match status" value="1"/>
</dbReference>
<dbReference type="Pfam" id="PF12937">
    <property type="entry name" value="F-box-like"/>
    <property type="match status" value="1"/>
</dbReference>
<proteinExistence type="predicted"/>
<dbReference type="InterPro" id="IPR006553">
    <property type="entry name" value="Leu-rich_rpt_Cys-con_subtyp"/>
</dbReference>
<dbReference type="InterPro" id="IPR032675">
    <property type="entry name" value="LRR_dom_sf"/>
</dbReference>
<dbReference type="OMA" id="SAHYLGQ"/>
<feature type="domain" description="F-box" evidence="1">
    <location>
        <begin position="1"/>
        <end position="45"/>
    </location>
</feature>
<reference evidence="2 3" key="1">
    <citation type="submission" date="2016-07" db="EMBL/GenBank/DDBJ databases">
        <title>Pervasive Adenine N6-methylation of Active Genes in Fungi.</title>
        <authorList>
            <consortium name="DOE Joint Genome Institute"/>
            <person name="Mondo S.J."/>
            <person name="Dannebaum R.O."/>
            <person name="Kuo R.C."/>
            <person name="Labutti K."/>
            <person name="Haridas S."/>
            <person name="Kuo A."/>
            <person name="Salamov A."/>
            <person name="Ahrendt S.R."/>
            <person name="Lipzen A."/>
            <person name="Sullivan W."/>
            <person name="Andreopoulos W.B."/>
            <person name="Clum A."/>
            <person name="Lindquist E."/>
            <person name="Daum C."/>
            <person name="Ramamoorthy G.K."/>
            <person name="Gryganskyi A."/>
            <person name="Culley D."/>
            <person name="Magnuson J.K."/>
            <person name="James T.Y."/>
            <person name="O'Malley M.A."/>
            <person name="Stajich J.E."/>
            <person name="Spatafora J.W."/>
            <person name="Visel A."/>
            <person name="Grigoriev I.V."/>
        </authorList>
    </citation>
    <scope>NUCLEOTIDE SEQUENCE [LARGE SCALE GENOMIC DNA]</scope>
    <source>
        <strain evidence="2 3">NRRL 2496</strain>
    </source>
</reference>
<dbReference type="InParanoid" id="A0A1X2H6A3"/>
<dbReference type="InterPro" id="IPR036047">
    <property type="entry name" value="F-box-like_dom_sf"/>
</dbReference>
<name>A0A1X2H6A3_SYNRA</name>
<dbReference type="PANTHER" id="PTHR13318">
    <property type="entry name" value="PARTNER OF PAIRED, ISOFORM B-RELATED"/>
    <property type="match status" value="1"/>
</dbReference>
<organism evidence="2 3">
    <name type="scientific">Syncephalastrum racemosum</name>
    <name type="common">Filamentous fungus</name>
    <dbReference type="NCBI Taxonomy" id="13706"/>
    <lineage>
        <taxon>Eukaryota</taxon>
        <taxon>Fungi</taxon>
        <taxon>Fungi incertae sedis</taxon>
        <taxon>Mucoromycota</taxon>
        <taxon>Mucoromycotina</taxon>
        <taxon>Mucoromycetes</taxon>
        <taxon>Mucorales</taxon>
        <taxon>Syncephalastraceae</taxon>
        <taxon>Syncephalastrum</taxon>
    </lineage>
</organism>